<dbReference type="InterPro" id="IPR050317">
    <property type="entry name" value="Plant_Fungal_Acyltransferase"/>
</dbReference>
<dbReference type="SUPFAM" id="SSF56112">
    <property type="entry name" value="Protein kinase-like (PK-like)"/>
    <property type="match status" value="1"/>
</dbReference>
<keyword evidence="3" id="KW-1185">Reference proteome</keyword>
<name>A0AAE1VH15_9SOLA</name>
<dbReference type="Proteomes" id="UP001291623">
    <property type="component" value="Unassembled WGS sequence"/>
</dbReference>
<reference evidence="2" key="1">
    <citation type="submission" date="2023-12" db="EMBL/GenBank/DDBJ databases">
        <title>Genome assembly of Anisodus tanguticus.</title>
        <authorList>
            <person name="Wang Y.-J."/>
        </authorList>
    </citation>
    <scope>NUCLEOTIDE SEQUENCE</scope>
    <source>
        <strain evidence="2">KB-2021</strain>
        <tissue evidence="2">Leaf</tissue>
    </source>
</reference>
<evidence type="ECO:0000256" key="1">
    <source>
        <dbReference type="ARBA" id="ARBA00009861"/>
    </source>
</evidence>
<proteinExistence type="inferred from homology"/>
<dbReference type="AlphaFoldDB" id="A0AAE1VH15"/>
<protein>
    <submittedName>
        <fullName evidence="2">Uncharacterized protein</fullName>
    </submittedName>
</protein>
<accession>A0AAE1VH15</accession>
<evidence type="ECO:0000313" key="2">
    <source>
        <dbReference type="EMBL" id="KAK4363341.1"/>
    </source>
</evidence>
<dbReference type="Pfam" id="PF02458">
    <property type="entry name" value="Transferase"/>
    <property type="match status" value="1"/>
</dbReference>
<sequence length="233" mass="26484">MEERYEPLIKLGSGHFDAVKLAKDKKTKELVAVKYIESGKKANIPRRLCYINHQDLTKQSTRTRLRWIDGSRLELDCDASGVVLTEAETDVKLDDLGEFSLSDPDHISLFPRIDYTIPISQLPLLFVQLTKFQCGSIALSLAMSHAVIDGQSALSFYSEWARLARGEPSFHDRKVLRAGESAIASPTFEHLRYYSPPVLIENEKKNEMKVSCMLKLTKNQVEMLRVKENQGRN</sequence>
<dbReference type="InterPro" id="IPR023213">
    <property type="entry name" value="CAT-like_dom_sf"/>
</dbReference>
<dbReference type="PANTHER" id="PTHR31642">
    <property type="entry name" value="TRICHOTHECENE 3-O-ACETYLTRANSFERASE"/>
    <property type="match status" value="1"/>
</dbReference>
<dbReference type="GO" id="GO:0016747">
    <property type="term" value="F:acyltransferase activity, transferring groups other than amino-acyl groups"/>
    <property type="evidence" value="ECO:0007669"/>
    <property type="project" value="TreeGrafter"/>
</dbReference>
<evidence type="ECO:0000313" key="3">
    <source>
        <dbReference type="Proteomes" id="UP001291623"/>
    </source>
</evidence>
<dbReference type="SUPFAM" id="SSF52777">
    <property type="entry name" value="CoA-dependent acyltransferases"/>
    <property type="match status" value="1"/>
</dbReference>
<dbReference type="InterPro" id="IPR011009">
    <property type="entry name" value="Kinase-like_dom_sf"/>
</dbReference>
<dbReference type="Gene3D" id="3.30.200.20">
    <property type="entry name" value="Phosphorylase Kinase, domain 1"/>
    <property type="match status" value="1"/>
</dbReference>
<dbReference type="PANTHER" id="PTHR31642:SF324">
    <property type="entry name" value="SPERMIDINE HYDROXYCINNAMOYL TRANSFERASE"/>
    <property type="match status" value="1"/>
</dbReference>
<comment type="caution">
    <text evidence="2">The sequence shown here is derived from an EMBL/GenBank/DDBJ whole genome shotgun (WGS) entry which is preliminary data.</text>
</comment>
<gene>
    <name evidence="2" type="ORF">RND71_018582</name>
</gene>
<organism evidence="2 3">
    <name type="scientific">Anisodus tanguticus</name>
    <dbReference type="NCBI Taxonomy" id="243964"/>
    <lineage>
        <taxon>Eukaryota</taxon>
        <taxon>Viridiplantae</taxon>
        <taxon>Streptophyta</taxon>
        <taxon>Embryophyta</taxon>
        <taxon>Tracheophyta</taxon>
        <taxon>Spermatophyta</taxon>
        <taxon>Magnoliopsida</taxon>
        <taxon>eudicotyledons</taxon>
        <taxon>Gunneridae</taxon>
        <taxon>Pentapetalae</taxon>
        <taxon>asterids</taxon>
        <taxon>lamiids</taxon>
        <taxon>Solanales</taxon>
        <taxon>Solanaceae</taxon>
        <taxon>Solanoideae</taxon>
        <taxon>Hyoscyameae</taxon>
        <taxon>Anisodus</taxon>
    </lineage>
</organism>
<comment type="similarity">
    <text evidence="1">Belongs to the plant acyltransferase family.</text>
</comment>
<dbReference type="Gene3D" id="3.30.559.10">
    <property type="entry name" value="Chloramphenicol acetyltransferase-like domain"/>
    <property type="match status" value="1"/>
</dbReference>
<dbReference type="EMBL" id="JAVYJV010000009">
    <property type="protein sequence ID" value="KAK4363341.1"/>
    <property type="molecule type" value="Genomic_DNA"/>
</dbReference>